<reference evidence="2 3" key="1">
    <citation type="submission" date="2021-06" db="EMBL/GenBank/DDBJ databases">
        <title>Caerostris extrusa draft genome.</title>
        <authorList>
            <person name="Kono N."/>
            <person name="Arakawa K."/>
        </authorList>
    </citation>
    <scope>NUCLEOTIDE SEQUENCE [LARGE SCALE GENOMIC DNA]</scope>
</reference>
<accession>A0AAV4S6M6</accession>
<sequence length="85" mass="9971">MRESRERARKVRKSRFPAEHVTPRPPMAWDRLFRRHGNHVTLALRVGCPGALREGGRNKSGLCQLGIVFSSYWLRMHVIVYATWR</sequence>
<comment type="caution">
    <text evidence="2">The sequence shown here is derived from an EMBL/GenBank/DDBJ whole genome shotgun (WGS) entry which is preliminary data.</text>
</comment>
<gene>
    <name evidence="2" type="ORF">CEXT_690331</name>
</gene>
<proteinExistence type="predicted"/>
<keyword evidence="3" id="KW-1185">Reference proteome</keyword>
<evidence type="ECO:0000313" key="2">
    <source>
        <dbReference type="EMBL" id="GIY30158.1"/>
    </source>
</evidence>
<feature type="region of interest" description="Disordered" evidence="1">
    <location>
        <begin position="1"/>
        <end position="22"/>
    </location>
</feature>
<organism evidence="2 3">
    <name type="scientific">Caerostris extrusa</name>
    <name type="common">Bark spider</name>
    <name type="synonym">Caerostris bankana</name>
    <dbReference type="NCBI Taxonomy" id="172846"/>
    <lineage>
        <taxon>Eukaryota</taxon>
        <taxon>Metazoa</taxon>
        <taxon>Ecdysozoa</taxon>
        <taxon>Arthropoda</taxon>
        <taxon>Chelicerata</taxon>
        <taxon>Arachnida</taxon>
        <taxon>Araneae</taxon>
        <taxon>Araneomorphae</taxon>
        <taxon>Entelegynae</taxon>
        <taxon>Araneoidea</taxon>
        <taxon>Araneidae</taxon>
        <taxon>Caerostris</taxon>
    </lineage>
</organism>
<dbReference type="EMBL" id="BPLR01009182">
    <property type="protein sequence ID" value="GIY30158.1"/>
    <property type="molecule type" value="Genomic_DNA"/>
</dbReference>
<evidence type="ECO:0000256" key="1">
    <source>
        <dbReference type="SAM" id="MobiDB-lite"/>
    </source>
</evidence>
<evidence type="ECO:0000313" key="3">
    <source>
        <dbReference type="Proteomes" id="UP001054945"/>
    </source>
</evidence>
<name>A0AAV4S6M6_CAEEX</name>
<dbReference type="AlphaFoldDB" id="A0AAV4S6M6"/>
<dbReference type="Proteomes" id="UP001054945">
    <property type="component" value="Unassembled WGS sequence"/>
</dbReference>
<protein>
    <submittedName>
        <fullName evidence="2">Uncharacterized protein</fullName>
    </submittedName>
</protein>